<evidence type="ECO:0000313" key="3">
    <source>
        <dbReference type="EMBL" id="KAB7519530.1"/>
    </source>
</evidence>
<dbReference type="AlphaFoldDB" id="A0A5N5UHZ8"/>
<dbReference type="EMBL" id="QJOW01000001">
    <property type="protein sequence ID" value="KAB7517890.1"/>
    <property type="molecule type" value="Genomic_DNA"/>
</dbReference>
<evidence type="ECO:0000313" key="4">
    <source>
        <dbReference type="Proteomes" id="UP000326207"/>
    </source>
</evidence>
<dbReference type="Proteomes" id="UP000326302">
    <property type="component" value="Unassembled WGS sequence"/>
</dbReference>
<dbReference type="Proteomes" id="UP000326865">
    <property type="component" value="Unassembled WGS sequence"/>
</dbReference>
<dbReference type="EMBL" id="QMDY01000002">
    <property type="protein sequence ID" value="KAB7519530.1"/>
    <property type="molecule type" value="Genomic_DNA"/>
</dbReference>
<name>A0A5N5UHZ8_9EURY</name>
<comment type="caution">
    <text evidence="2">The sequence shown here is derived from an EMBL/GenBank/DDBJ whole genome shotgun (WGS) entry which is preliminary data.</text>
</comment>
<dbReference type="RefSeq" id="WP_152118794.1">
    <property type="nucleotide sequence ID" value="NZ_QJOW01000001.1"/>
</dbReference>
<dbReference type="Proteomes" id="UP000326207">
    <property type="component" value="Unassembled WGS sequence"/>
</dbReference>
<reference evidence="4 5" key="1">
    <citation type="submission" date="2019-10" db="EMBL/GenBank/DDBJ databases">
        <title>Unraveling microbial dark matter from salterns through culturing: the case of the genus Halosegnis.</title>
        <authorList>
            <person name="Duran-Viseras A."/>
            <person name="Andrei A.-S."/>
            <person name="Vera-Gargallo B."/>
            <person name="Ghai R."/>
            <person name="Sanchez-Porro C."/>
            <person name="Ventosa A."/>
        </authorList>
    </citation>
    <scope>NUCLEOTIDE SEQUENCE [LARGE SCALE GENOMIC DNA]</scope>
    <source>
        <strain evidence="2 5">F17-44</strain>
        <strain evidence="1 6">F18-79</strain>
        <strain evidence="3 4">F19-13</strain>
    </source>
</reference>
<keyword evidence="6" id="KW-1185">Reference proteome</keyword>
<proteinExistence type="predicted"/>
<organism evidence="2 5">
    <name type="scientific">Halosegnis rubeus</name>
    <dbReference type="NCBI Taxonomy" id="2212850"/>
    <lineage>
        <taxon>Archaea</taxon>
        <taxon>Methanobacteriati</taxon>
        <taxon>Methanobacteriota</taxon>
        <taxon>Stenosarchaea group</taxon>
        <taxon>Halobacteria</taxon>
        <taxon>Halobacteriales</taxon>
        <taxon>Natronomonadaceae</taxon>
        <taxon>Halosegnis</taxon>
    </lineage>
</organism>
<sequence>MAAHEEVWLIFSHVADREERRLERLADERHEQRFTRSFVGITVVGYERAENETITSGELPPTGCDVRIGD</sequence>
<protein>
    <submittedName>
        <fullName evidence="2">Uncharacterized protein</fullName>
    </submittedName>
</protein>
<evidence type="ECO:0000313" key="2">
    <source>
        <dbReference type="EMBL" id="KAB7517890.1"/>
    </source>
</evidence>
<accession>A0A5N5UHZ8</accession>
<dbReference type="EMBL" id="QKKZ01000002">
    <property type="protein sequence ID" value="KAB7514557.1"/>
    <property type="molecule type" value="Genomic_DNA"/>
</dbReference>
<evidence type="ECO:0000313" key="6">
    <source>
        <dbReference type="Proteomes" id="UP000326865"/>
    </source>
</evidence>
<evidence type="ECO:0000313" key="5">
    <source>
        <dbReference type="Proteomes" id="UP000326302"/>
    </source>
</evidence>
<gene>
    <name evidence="1" type="ORF">DM867_05385</name>
    <name evidence="2" type="ORF">DMP03_00530</name>
    <name evidence="3" type="ORF">DP108_05405</name>
</gene>
<accession>A0A5N5U7S0</accession>
<accession>A0A5N5UL93</accession>
<evidence type="ECO:0000313" key="1">
    <source>
        <dbReference type="EMBL" id="KAB7514557.1"/>
    </source>
</evidence>